<proteinExistence type="predicted"/>
<dbReference type="RefSeq" id="WP_331213853.1">
    <property type="nucleotide sequence ID" value="NZ_JAZGQK010000007.1"/>
</dbReference>
<name>A0ABU7RQM0_9ACTN</name>
<comment type="caution">
    <text evidence="1">The sequence shown here is derived from an EMBL/GenBank/DDBJ whole genome shotgun (WGS) entry which is preliminary data.</text>
</comment>
<keyword evidence="2" id="KW-1185">Reference proteome</keyword>
<dbReference type="EMBL" id="JAZGQK010000007">
    <property type="protein sequence ID" value="MEE6258725.1"/>
    <property type="molecule type" value="Genomic_DNA"/>
</dbReference>
<accession>A0ABU7RQM0</accession>
<dbReference type="SUPFAM" id="SSF140453">
    <property type="entry name" value="EsxAB dimer-like"/>
    <property type="match status" value="1"/>
</dbReference>
<protein>
    <submittedName>
        <fullName evidence="1">Uncharacterized protein</fullName>
    </submittedName>
</protein>
<gene>
    <name evidence="1" type="ORF">V1633_09520</name>
</gene>
<evidence type="ECO:0000313" key="1">
    <source>
        <dbReference type="EMBL" id="MEE6258725.1"/>
    </source>
</evidence>
<dbReference type="InterPro" id="IPR036689">
    <property type="entry name" value="ESAT-6-like_sf"/>
</dbReference>
<reference evidence="1 2" key="1">
    <citation type="submission" date="2024-01" db="EMBL/GenBank/DDBJ databases">
        <title>Genome insights into Plantactinospora sonchi sp. nov.</title>
        <authorList>
            <person name="Wang L."/>
        </authorList>
    </citation>
    <scope>NUCLEOTIDE SEQUENCE [LARGE SCALE GENOMIC DNA]</scope>
    <source>
        <strain evidence="1 2">NEAU-QY2</strain>
    </source>
</reference>
<evidence type="ECO:0000313" key="2">
    <source>
        <dbReference type="Proteomes" id="UP001332243"/>
    </source>
</evidence>
<sequence length="372" mass="40584">MAEFHVDDAGLAQLAKALEEAFLDACQIQYRLANHAELPPGGEGLLNAVRGGVQHTYRWGQEHTKRIALLLSDTGRAVESAGKRYRESDDRAAQALDSFFVGQEKGRFKELPPPRTGRLFQDGGVHGVEWYLQPGNNLREPPNFEYQFNHLADTLSPSAHIRNIVYQIFNYDIFEFFLQWIAGDWNGLWSAGSEFQNAGAAVECLGNNVVAFANDLPAVWRGNAADGCRDYLLRLGQAISAQEGVYRSVGAEYQHAAKLAYQEFELAGAVLGMLLDKLIEIGIAIAAGTATIETVVGGVIGYGVAAYLIKQAYDLWTEFNKIFANLDTIIKSINYGLSNVNGSNGVKICALPLPPAPYKFAQDKAGPIAPTG</sequence>
<dbReference type="Proteomes" id="UP001332243">
    <property type="component" value="Unassembled WGS sequence"/>
</dbReference>
<organism evidence="1 2">
    <name type="scientific">Plantactinospora sonchi</name>
    <dbReference type="NCBI Taxonomy" id="1544735"/>
    <lineage>
        <taxon>Bacteria</taxon>
        <taxon>Bacillati</taxon>
        <taxon>Actinomycetota</taxon>
        <taxon>Actinomycetes</taxon>
        <taxon>Micromonosporales</taxon>
        <taxon>Micromonosporaceae</taxon>
        <taxon>Plantactinospora</taxon>
    </lineage>
</organism>